<evidence type="ECO:0000313" key="2">
    <source>
        <dbReference type="Proteomes" id="UP000535182"/>
    </source>
</evidence>
<keyword evidence="2" id="KW-1185">Reference proteome</keyword>
<name>A0A9X0QFA6_9BACT</name>
<dbReference type="AlphaFoldDB" id="A0A9X0QFA6"/>
<dbReference type="EMBL" id="JACHEB010000005">
    <property type="protein sequence ID" value="MBB5329164.1"/>
    <property type="molecule type" value="Genomic_DNA"/>
</dbReference>
<protein>
    <submittedName>
        <fullName evidence="1">Uncharacterized protein</fullName>
    </submittedName>
</protein>
<proteinExistence type="predicted"/>
<dbReference type="Proteomes" id="UP000535182">
    <property type="component" value="Unassembled WGS sequence"/>
</dbReference>
<gene>
    <name evidence="1" type="ORF">HDF14_002780</name>
</gene>
<evidence type="ECO:0000313" key="1">
    <source>
        <dbReference type="EMBL" id="MBB5329164.1"/>
    </source>
</evidence>
<organism evidence="1 2">
    <name type="scientific">Tunturiibacter gelidiferens</name>
    <dbReference type="NCBI Taxonomy" id="3069689"/>
    <lineage>
        <taxon>Bacteria</taxon>
        <taxon>Pseudomonadati</taxon>
        <taxon>Acidobacteriota</taxon>
        <taxon>Terriglobia</taxon>
        <taxon>Terriglobales</taxon>
        <taxon>Acidobacteriaceae</taxon>
        <taxon>Tunturiibacter</taxon>
    </lineage>
</organism>
<comment type="caution">
    <text evidence="1">The sequence shown here is derived from an EMBL/GenBank/DDBJ whole genome shotgun (WGS) entry which is preliminary data.</text>
</comment>
<accession>A0A9X0QFA6</accession>
<reference evidence="1 2" key="1">
    <citation type="submission" date="2020-08" db="EMBL/GenBank/DDBJ databases">
        <title>Genomic Encyclopedia of Type Strains, Phase IV (KMG-V): Genome sequencing to study the core and pangenomes of soil and plant-associated prokaryotes.</title>
        <authorList>
            <person name="Whitman W."/>
        </authorList>
    </citation>
    <scope>NUCLEOTIDE SEQUENCE [LARGE SCALE GENOMIC DNA]</scope>
    <source>
        <strain evidence="1 2">X5P2</strain>
    </source>
</reference>
<sequence length="68" mass="7495">MCGKIDWNEEPVPIELKRCLALSSPLGCSIGTVQEPIEGVSMMYTFDNSQAESTHTTQYFEIAGNRGI</sequence>